<dbReference type="GO" id="GO:0008270">
    <property type="term" value="F:zinc ion binding"/>
    <property type="evidence" value="ECO:0007669"/>
    <property type="project" value="UniProtKB-KW"/>
</dbReference>
<feature type="domain" description="C2H2-type" evidence="3">
    <location>
        <begin position="914"/>
        <end position="941"/>
    </location>
</feature>
<dbReference type="InterPro" id="IPR013087">
    <property type="entry name" value="Znf_C2H2_type"/>
</dbReference>
<dbReference type="Gene3D" id="3.30.160.60">
    <property type="entry name" value="Classic Zinc Finger"/>
    <property type="match status" value="1"/>
</dbReference>
<feature type="compositionally biased region" description="Low complexity" evidence="2">
    <location>
        <begin position="664"/>
        <end position="685"/>
    </location>
</feature>
<keyword evidence="1" id="KW-0863">Zinc-finger</keyword>
<feature type="compositionally biased region" description="Low complexity" evidence="2">
    <location>
        <begin position="131"/>
        <end position="144"/>
    </location>
</feature>
<feature type="compositionally biased region" description="Low complexity" evidence="2">
    <location>
        <begin position="225"/>
        <end position="257"/>
    </location>
</feature>
<dbReference type="InterPro" id="IPR036236">
    <property type="entry name" value="Znf_C2H2_sf"/>
</dbReference>
<feature type="compositionally biased region" description="Basic and acidic residues" evidence="2">
    <location>
        <begin position="604"/>
        <end position="616"/>
    </location>
</feature>
<dbReference type="AlphaFoldDB" id="A0AAV5GHM5"/>
<gene>
    <name evidence="4" type="ORF">Rhopal_001813-T1</name>
</gene>
<feature type="compositionally biased region" description="Low complexity" evidence="2">
    <location>
        <begin position="459"/>
        <end position="500"/>
    </location>
</feature>
<evidence type="ECO:0000256" key="2">
    <source>
        <dbReference type="SAM" id="MobiDB-lite"/>
    </source>
</evidence>
<evidence type="ECO:0000313" key="4">
    <source>
        <dbReference type="EMBL" id="GJN88842.1"/>
    </source>
</evidence>
<feature type="compositionally biased region" description="Acidic residues" evidence="2">
    <location>
        <begin position="543"/>
        <end position="567"/>
    </location>
</feature>
<protein>
    <recommendedName>
        <fullName evidence="3">C2H2-type domain-containing protein</fullName>
    </recommendedName>
</protein>
<feature type="region of interest" description="Disordered" evidence="2">
    <location>
        <begin position="416"/>
        <end position="687"/>
    </location>
</feature>
<comment type="caution">
    <text evidence="4">The sequence shown here is derived from an EMBL/GenBank/DDBJ whole genome shotgun (WGS) entry which is preliminary data.</text>
</comment>
<organism evidence="4 5">
    <name type="scientific">Rhodotorula paludigena</name>
    <dbReference type="NCBI Taxonomy" id="86838"/>
    <lineage>
        <taxon>Eukaryota</taxon>
        <taxon>Fungi</taxon>
        <taxon>Dikarya</taxon>
        <taxon>Basidiomycota</taxon>
        <taxon>Pucciniomycotina</taxon>
        <taxon>Microbotryomycetes</taxon>
        <taxon>Sporidiobolales</taxon>
        <taxon>Sporidiobolaceae</taxon>
        <taxon>Rhodotorula</taxon>
    </lineage>
</organism>
<feature type="compositionally biased region" description="Low complexity" evidence="2">
    <location>
        <begin position="822"/>
        <end position="833"/>
    </location>
</feature>
<evidence type="ECO:0000313" key="5">
    <source>
        <dbReference type="Proteomes" id="UP001342314"/>
    </source>
</evidence>
<feature type="compositionally biased region" description="Low complexity" evidence="2">
    <location>
        <begin position="701"/>
        <end position="733"/>
    </location>
</feature>
<keyword evidence="1" id="KW-0479">Metal-binding</keyword>
<dbReference type="EMBL" id="BQKY01000003">
    <property type="protein sequence ID" value="GJN88842.1"/>
    <property type="molecule type" value="Genomic_DNA"/>
</dbReference>
<keyword evidence="5" id="KW-1185">Reference proteome</keyword>
<dbReference type="Proteomes" id="UP001342314">
    <property type="component" value="Unassembled WGS sequence"/>
</dbReference>
<feature type="compositionally biased region" description="Gly residues" evidence="2">
    <location>
        <begin position="186"/>
        <end position="196"/>
    </location>
</feature>
<accession>A0AAV5GHM5</accession>
<feature type="compositionally biased region" description="Gly residues" evidence="2">
    <location>
        <begin position="797"/>
        <end position="808"/>
    </location>
</feature>
<feature type="compositionally biased region" description="Basic residues" evidence="2">
    <location>
        <begin position="505"/>
        <end position="514"/>
    </location>
</feature>
<name>A0AAV5GHM5_9BASI</name>
<evidence type="ECO:0000256" key="1">
    <source>
        <dbReference type="PROSITE-ProRule" id="PRU00042"/>
    </source>
</evidence>
<dbReference type="PROSITE" id="PS00028">
    <property type="entry name" value="ZINC_FINGER_C2H2_1"/>
    <property type="match status" value="1"/>
</dbReference>
<dbReference type="PROSITE" id="PS50157">
    <property type="entry name" value="ZINC_FINGER_C2H2_2"/>
    <property type="match status" value="1"/>
</dbReference>
<feature type="region of interest" description="Disordered" evidence="2">
    <location>
        <begin position="342"/>
        <end position="378"/>
    </location>
</feature>
<feature type="region of interest" description="Disordered" evidence="2">
    <location>
        <begin position="701"/>
        <end position="866"/>
    </location>
</feature>
<evidence type="ECO:0000259" key="3">
    <source>
        <dbReference type="PROSITE" id="PS50157"/>
    </source>
</evidence>
<feature type="region of interest" description="Disordered" evidence="2">
    <location>
        <begin position="131"/>
        <end position="321"/>
    </location>
</feature>
<feature type="region of interest" description="Disordered" evidence="2">
    <location>
        <begin position="1"/>
        <end position="115"/>
    </location>
</feature>
<dbReference type="Pfam" id="PF00096">
    <property type="entry name" value="zf-C2H2"/>
    <property type="match status" value="1"/>
</dbReference>
<reference evidence="4 5" key="1">
    <citation type="submission" date="2021-12" db="EMBL/GenBank/DDBJ databases">
        <title>High titer production of polyol ester of fatty acids by Rhodotorula paludigena BS15 towards product separation-free biomass refinery.</title>
        <authorList>
            <person name="Mano J."/>
            <person name="Ono H."/>
            <person name="Tanaka T."/>
            <person name="Naito K."/>
            <person name="Sushida H."/>
            <person name="Ike M."/>
            <person name="Tokuyasu K."/>
            <person name="Kitaoka M."/>
        </authorList>
    </citation>
    <scope>NUCLEOTIDE SEQUENCE [LARGE SCALE GENOMIC DNA]</scope>
    <source>
        <strain evidence="4 5">BS15</strain>
    </source>
</reference>
<proteinExistence type="predicted"/>
<sequence length="941" mass="97645">MFGGYSHFQPQPQPVQLQGVHSQPYPQPYPHSYLHPFPHAKAQPAPSAVPPPSHSSSSASPFPPPFAALPPHMGVGHGADFELFGPPPSPVRHQSAAPPPSQPQHLSYRPCPPALAPRSAPLPQYAGGYAISIPPSSSSSDASSLGGDYPPLPDLVADEGTSTASFSPPSPRFLSAIRPGMLDHGAPGGGAGSTRGGGERASSVPAPDAPRLMRRKTQESRDWPSFYSSGSSSTSSSMSSNAYLPTPQLGAQQQLQPAFTDEPASYATPHAATANASNPFDLALSPAPQYRFSPSASTRTDARGVAAPHPDHPLLPSEQSDLLNRVRRDLCDVDLSSIKGPLRALALSGGDREKTPTDSLPHHRSPPTPQQQPPLVPPAQLTPKAALLRSPGIVNDDALSAGTVSPQEAFLDYDAVDSRMHDPADPLYAPPGRDRDFGVGVGGSLFAPLPGATYPSPSPLNAAAPSSAAPSAASIRASPSPAAAAATTRDRSATPTASTSNAGPHAHHHPKRPHPFSVPQNAVTWAERRSRSGRHLVGGVVDGDADDDDGDFEGEEEEDESVEDDEDARVKEGVRRQAGLGSGFGRFDKKDIDLKPGAAAQPSDEERARYGLDDVGKPLFGTTAPLQAPVKGEDPGADEIKPFAFAPSGAVSGKSLPFAPALPPQQQQQQFGFAAPRPSTTTTPAGVSAFHEELHKQQLAKAAALAGSTSASGTSTPQRAAAASALAGLHALGGSPGSVPTPLPEQSEAPAQPQQVPTRPVRQRKRSRAARAMYGESDDDYEDGSASATAGTTGRSWRGGGTGTGGTTTGEEDDAGHESDASYHSSASSFAGTGRAGGGGGPAPKRRRRAPNAGGSAGGSRSGQPVAGGIRCEHVNADGSQCGVVFRRPYDLARHKETIHGEGLGGQKVKVKEWRCEECGGTFSRKDALLRHGRIRNHRVQ</sequence>
<dbReference type="SUPFAM" id="SSF57667">
    <property type="entry name" value="beta-beta-alpha zinc fingers"/>
    <property type="match status" value="1"/>
</dbReference>
<feature type="compositionally biased region" description="Pro residues" evidence="2">
    <location>
        <begin position="366"/>
        <end position="377"/>
    </location>
</feature>
<feature type="compositionally biased region" description="Basic and acidic residues" evidence="2">
    <location>
        <begin position="631"/>
        <end position="641"/>
    </location>
</feature>
<feature type="compositionally biased region" description="Low complexity" evidence="2">
    <location>
        <begin position="744"/>
        <end position="760"/>
    </location>
</feature>
<keyword evidence="1" id="KW-0862">Zinc</keyword>
<feature type="compositionally biased region" description="Low complexity" evidence="2">
    <location>
        <begin position="14"/>
        <end position="46"/>
    </location>
</feature>